<dbReference type="NCBIfam" id="NF003476">
    <property type="entry name" value="PRK05114.1"/>
    <property type="match status" value="1"/>
</dbReference>
<dbReference type="Pfam" id="PF03701">
    <property type="entry name" value="UPF0181"/>
    <property type="match status" value="1"/>
</dbReference>
<dbReference type="InterPro" id="IPR005371">
    <property type="entry name" value="UPF0181"/>
</dbReference>
<gene>
    <name evidence="1" type="ORF">CS022_02745</name>
</gene>
<sequence>MPTLSHAQQQEAAEKIHDLMSKGMSSGEAIRIVAEQIRANYSTASDEEE</sequence>
<dbReference type="AlphaFoldDB" id="A0A4Q0YZE5"/>
<dbReference type="EMBL" id="PEIB01000002">
    <property type="protein sequence ID" value="RXJ74511.1"/>
    <property type="molecule type" value="Genomic_DNA"/>
</dbReference>
<protein>
    <submittedName>
        <fullName evidence="1">YoaH family protein</fullName>
    </submittedName>
</protein>
<name>A0A4Q0YZE5_9GAMM</name>
<keyword evidence="2" id="KW-1185">Reference proteome</keyword>
<proteinExistence type="predicted"/>
<reference evidence="1 2" key="1">
    <citation type="submission" date="2017-10" db="EMBL/GenBank/DDBJ databases">
        <title>Nyctiphanis sp. nov., isolated from the stomach of the euphausiid Nyctiphanes simplex (Hansen, 1911) in the Gulf of California.</title>
        <authorList>
            <person name="Gomez-Gil B."/>
            <person name="Aguilar-Mendez M."/>
            <person name="Lopez-Cortes A."/>
            <person name="Gomez-Gutierrez J."/>
            <person name="Roque A."/>
            <person name="Lang E."/>
            <person name="Gonzalez-Castillo A."/>
        </authorList>
    </citation>
    <scope>NUCLEOTIDE SEQUENCE [LARGE SCALE GENOMIC DNA]</scope>
    <source>
        <strain evidence="1 2">CAIM 600</strain>
    </source>
</reference>
<dbReference type="Proteomes" id="UP000290287">
    <property type="component" value="Unassembled WGS sequence"/>
</dbReference>
<comment type="caution">
    <text evidence="1">The sequence shown here is derived from an EMBL/GenBank/DDBJ whole genome shotgun (WGS) entry which is preliminary data.</text>
</comment>
<accession>A0A4Q0YZE5</accession>
<evidence type="ECO:0000313" key="2">
    <source>
        <dbReference type="Proteomes" id="UP000290287"/>
    </source>
</evidence>
<evidence type="ECO:0000313" key="1">
    <source>
        <dbReference type="EMBL" id="RXJ74511.1"/>
    </source>
</evidence>
<dbReference type="OrthoDB" id="6522084at2"/>
<organism evidence="1 2">
    <name type="scientific">Veronia nyctiphanis</name>
    <dbReference type="NCBI Taxonomy" id="1278244"/>
    <lineage>
        <taxon>Bacteria</taxon>
        <taxon>Pseudomonadati</taxon>
        <taxon>Pseudomonadota</taxon>
        <taxon>Gammaproteobacteria</taxon>
        <taxon>Vibrionales</taxon>
        <taxon>Vibrionaceae</taxon>
        <taxon>Veronia</taxon>
    </lineage>
</organism>